<dbReference type="SUPFAM" id="SSF52540">
    <property type="entry name" value="P-loop containing nucleoside triphosphate hydrolases"/>
    <property type="match status" value="1"/>
</dbReference>
<accession>A0A4Q2DLI3</accession>
<comment type="caution">
    <text evidence="4">The sequence shown here is derived from an EMBL/GenBank/DDBJ whole genome shotgun (WGS) entry which is preliminary data.</text>
</comment>
<sequence length="596" mass="67288">MDPDLNPSYSWEQRNQFFQDGYPGRTIESLTPSPCRPFPASVWAPPVNAAAQPYPSQWSVDSRAQRSVEQRLRDPQYRRPSYTSSFAPFEDEPIGLALPNDTDAAHLSRSLFTRAQNFQTGDLQFIEAQNVTLNSQSLVDGWKLLQDRTSPNALHDSDARYDPPRCDEDTRVEVINEITDWIKDRGGPLRLLCMTGAAGSGKSALQQTVAEQCGEGGILASAYFFSATDATRNTLTSVVPTIAYQLGRTSPPVKRFIKTAIEGDPLVFSKSLKAQMIALIVQPFRHLRNTGVDLRPLPHAVLIDGLDECMGEDRQSELLTAIKECLLADDLHFRIFIASRPEWAIRSALELGGKLREVAYHIQLSDQYDATGDMHRYLQRRFQNLSLQTGNSNWFTEEAIENLVRAASGQFIYVTTVYKYISERRASPAERLKMILAWTPQQGHSARPFEPLDILYTNILLAAKRAYEAVDTHYGQDFLLLFKIYYLNDYSPSPTSGCWVPGDFLATMLNLEHNNTARKVLVSDLHSLVTLEEIPRLSSSQPFTLLHLYHKSFSDFLVDKDRAKDLFVPKTRVYAHLAKCCMQHIIKCPLELDSCA</sequence>
<keyword evidence="1" id="KW-0677">Repeat</keyword>
<dbReference type="AlphaFoldDB" id="A0A4Q2DLI3"/>
<reference evidence="4 5" key="1">
    <citation type="submission" date="2019-01" db="EMBL/GenBank/DDBJ databases">
        <title>Draft genome sequence of Psathyrella aberdarensis IHI B618.</title>
        <authorList>
            <person name="Buettner E."/>
            <person name="Kellner H."/>
        </authorList>
    </citation>
    <scope>NUCLEOTIDE SEQUENCE [LARGE SCALE GENOMIC DNA]</scope>
    <source>
        <strain evidence="4 5">IHI B618</strain>
    </source>
</reference>
<dbReference type="Proteomes" id="UP000290288">
    <property type="component" value="Unassembled WGS sequence"/>
</dbReference>
<feature type="compositionally biased region" description="Basic and acidic residues" evidence="2">
    <location>
        <begin position="63"/>
        <end position="77"/>
    </location>
</feature>
<evidence type="ECO:0000313" key="4">
    <source>
        <dbReference type="EMBL" id="RXW20071.1"/>
    </source>
</evidence>
<evidence type="ECO:0000259" key="3">
    <source>
        <dbReference type="Pfam" id="PF24883"/>
    </source>
</evidence>
<protein>
    <recommendedName>
        <fullName evidence="3">Nephrocystin 3-like N-terminal domain-containing protein</fullName>
    </recommendedName>
</protein>
<evidence type="ECO:0000256" key="2">
    <source>
        <dbReference type="SAM" id="MobiDB-lite"/>
    </source>
</evidence>
<dbReference type="Pfam" id="PF24883">
    <property type="entry name" value="NPHP3_N"/>
    <property type="match status" value="1"/>
</dbReference>
<dbReference type="OrthoDB" id="5971939at2759"/>
<dbReference type="PANTHER" id="PTHR10039:SF14">
    <property type="entry name" value="NACHT DOMAIN-CONTAINING PROTEIN"/>
    <property type="match status" value="1"/>
</dbReference>
<name>A0A4Q2DLI3_9AGAR</name>
<gene>
    <name evidence="4" type="ORF">EST38_g5778</name>
</gene>
<dbReference type="InterPro" id="IPR056884">
    <property type="entry name" value="NPHP3-like_N"/>
</dbReference>
<dbReference type="EMBL" id="SDEE01000168">
    <property type="protein sequence ID" value="RXW20071.1"/>
    <property type="molecule type" value="Genomic_DNA"/>
</dbReference>
<keyword evidence="5" id="KW-1185">Reference proteome</keyword>
<proteinExistence type="predicted"/>
<dbReference type="PANTHER" id="PTHR10039">
    <property type="entry name" value="AMELOGENIN"/>
    <property type="match status" value="1"/>
</dbReference>
<organism evidence="4 5">
    <name type="scientific">Candolleomyces aberdarensis</name>
    <dbReference type="NCBI Taxonomy" id="2316362"/>
    <lineage>
        <taxon>Eukaryota</taxon>
        <taxon>Fungi</taxon>
        <taxon>Dikarya</taxon>
        <taxon>Basidiomycota</taxon>
        <taxon>Agaricomycotina</taxon>
        <taxon>Agaricomycetes</taxon>
        <taxon>Agaricomycetidae</taxon>
        <taxon>Agaricales</taxon>
        <taxon>Agaricineae</taxon>
        <taxon>Psathyrellaceae</taxon>
        <taxon>Candolleomyces</taxon>
    </lineage>
</organism>
<feature type="region of interest" description="Disordered" evidence="2">
    <location>
        <begin position="58"/>
        <end position="84"/>
    </location>
</feature>
<evidence type="ECO:0000256" key="1">
    <source>
        <dbReference type="ARBA" id="ARBA00022737"/>
    </source>
</evidence>
<evidence type="ECO:0000313" key="5">
    <source>
        <dbReference type="Proteomes" id="UP000290288"/>
    </source>
</evidence>
<feature type="domain" description="Nephrocystin 3-like N-terminal" evidence="3">
    <location>
        <begin position="177"/>
        <end position="340"/>
    </location>
</feature>
<dbReference type="STRING" id="2316362.A0A4Q2DLI3"/>
<dbReference type="InterPro" id="IPR027417">
    <property type="entry name" value="P-loop_NTPase"/>
</dbReference>